<dbReference type="InterPro" id="IPR011051">
    <property type="entry name" value="RmlC_Cupin_sf"/>
</dbReference>
<dbReference type="SUPFAM" id="SSF51182">
    <property type="entry name" value="RmlC-like cupins"/>
    <property type="match status" value="1"/>
</dbReference>
<evidence type="ECO:0000313" key="1">
    <source>
        <dbReference type="EMBL" id="TQN46497.1"/>
    </source>
</evidence>
<dbReference type="RefSeq" id="WP_141823297.1">
    <property type="nucleotide sequence ID" value="NZ_BAAAQC010000012.1"/>
</dbReference>
<comment type="caution">
    <text evidence="1">The sequence shown here is derived from an EMBL/GenBank/DDBJ whole genome shotgun (WGS) entry which is preliminary data.</text>
</comment>
<accession>A0A543PQY8</accession>
<protein>
    <submittedName>
        <fullName evidence="1">Uncharacterized protein</fullName>
    </submittedName>
</protein>
<dbReference type="OrthoDB" id="2596042at2"/>
<sequence length="212" mass="23345">MTDTTWSSWAERHLHNNWRSAIREALNNVSSARWHPNGFIVFRLGDVRDGVFTGSHRVHIWPGEIARRDLPGHPTIHSHDWELQSLVLNGQYADVIFGRSSEAPALVAHAVQYGGADGDSIEPTGDNVQLVRQELRTVEAGTCHHMDAGVPHETLVPDDETVVTYVMMGPRQTGGMMLAAESPFNATHFKRPGLTPDEERSASATLARVLAG</sequence>
<name>A0A543PQY8_9MICO</name>
<dbReference type="Proteomes" id="UP000320085">
    <property type="component" value="Unassembled WGS sequence"/>
</dbReference>
<organism evidence="1 2">
    <name type="scientific">Humibacillus xanthopallidus</name>
    <dbReference type="NCBI Taxonomy" id="412689"/>
    <lineage>
        <taxon>Bacteria</taxon>
        <taxon>Bacillati</taxon>
        <taxon>Actinomycetota</taxon>
        <taxon>Actinomycetes</taxon>
        <taxon>Micrococcales</taxon>
        <taxon>Intrasporangiaceae</taxon>
        <taxon>Humibacillus</taxon>
    </lineage>
</organism>
<reference evidence="1 2" key="1">
    <citation type="submission" date="2019-06" db="EMBL/GenBank/DDBJ databases">
        <title>Sequencing the genomes of 1000 actinobacteria strains.</title>
        <authorList>
            <person name="Klenk H.-P."/>
        </authorList>
    </citation>
    <scope>NUCLEOTIDE SEQUENCE [LARGE SCALE GENOMIC DNA]</scope>
    <source>
        <strain evidence="1 2">DSM 21776</strain>
    </source>
</reference>
<dbReference type="AlphaFoldDB" id="A0A543PQY8"/>
<gene>
    <name evidence="1" type="ORF">FHX52_3222</name>
</gene>
<proteinExistence type="predicted"/>
<evidence type="ECO:0000313" key="2">
    <source>
        <dbReference type="Proteomes" id="UP000320085"/>
    </source>
</evidence>
<dbReference type="EMBL" id="VFQF01000002">
    <property type="protein sequence ID" value="TQN46497.1"/>
    <property type="molecule type" value="Genomic_DNA"/>
</dbReference>